<dbReference type="STRING" id="2060905.A0A2B7X7A7"/>
<keyword evidence="1" id="KW-0147">Chitin-binding</keyword>
<name>A0A2B7X7A7_9EURO</name>
<dbReference type="Gene3D" id="3.10.350.10">
    <property type="entry name" value="LysM domain"/>
    <property type="match status" value="2"/>
</dbReference>
<keyword evidence="4" id="KW-0732">Signal</keyword>
<dbReference type="PANTHER" id="PTHR34997">
    <property type="entry name" value="AM15"/>
    <property type="match status" value="1"/>
</dbReference>
<feature type="signal peptide" evidence="4">
    <location>
        <begin position="1"/>
        <end position="17"/>
    </location>
</feature>
<feature type="chain" id="PRO_5012021701" description="LysM domain-containing protein" evidence="4">
    <location>
        <begin position="18"/>
        <end position="409"/>
    </location>
</feature>
<comment type="caution">
    <text evidence="6">The sequence shown here is derived from an EMBL/GenBank/DDBJ whole genome shotgun (WGS) entry which is preliminary data.</text>
</comment>
<gene>
    <name evidence="6" type="ORF">GX51_03274</name>
</gene>
<accession>A0A2B7X7A7</accession>
<feature type="region of interest" description="Disordered" evidence="3">
    <location>
        <begin position="73"/>
        <end position="141"/>
    </location>
</feature>
<organism evidence="6 7">
    <name type="scientific">Blastomyces parvus</name>
    <dbReference type="NCBI Taxonomy" id="2060905"/>
    <lineage>
        <taxon>Eukaryota</taxon>
        <taxon>Fungi</taxon>
        <taxon>Dikarya</taxon>
        <taxon>Ascomycota</taxon>
        <taxon>Pezizomycotina</taxon>
        <taxon>Eurotiomycetes</taxon>
        <taxon>Eurotiomycetidae</taxon>
        <taxon>Onygenales</taxon>
        <taxon>Ajellomycetaceae</taxon>
        <taxon>Blastomyces</taxon>
    </lineage>
</organism>
<evidence type="ECO:0000256" key="3">
    <source>
        <dbReference type="SAM" id="MobiDB-lite"/>
    </source>
</evidence>
<dbReference type="AlphaFoldDB" id="A0A2B7X7A7"/>
<dbReference type="InterPro" id="IPR052210">
    <property type="entry name" value="LysM1-like"/>
</dbReference>
<dbReference type="PANTHER" id="PTHR34997:SF1">
    <property type="entry name" value="PEPTIDOGLYCAN-BINDING LYSIN DOMAIN"/>
    <property type="match status" value="1"/>
</dbReference>
<dbReference type="SUPFAM" id="SSF54106">
    <property type="entry name" value="LysM domain"/>
    <property type="match status" value="2"/>
</dbReference>
<dbReference type="InterPro" id="IPR018392">
    <property type="entry name" value="LysM"/>
</dbReference>
<feature type="compositionally biased region" description="Basic and acidic residues" evidence="3">
    <location>
        <begin position="310"/>
        <end position="324"/>
    </location>
</feature>
<keyword evidence="2" id="KW-0843">Virulence</keyword>
<reference evidence="6 7" key="1">
    <citation type="submission" date="2017-10" db="EMBL/GenBank/DDBJ databases">
        <title>Comparative genomics in systemic dimorphic fungi from Ajellomycetaceae.</title>
        <authorList>
            <person name="Munoz J.F."/>
            <person name="Mcewen J.G."/>
            <person name="Clay O.K."/>
            <person name="Cuomo C.A."/>
        </authorList>
    </citation>
    <scope>NUCLEOTIDE SEQUENCE [LARGE SCALE GENOMIC DNA]</scope>
    <source>
        <strain evidence="6 7">UAMH130</strain>
    </source>
</reference>
<protein>
    <recommendedName>
        <fullName evidence="5">LysM domain-containing protein</fullName>
    </recommendedName>
</protein>
<dbReference type="InterPro" id="IPR036779">
    <property type="entry name" value="LysM_dom_sf"/>
</dbReference>
<evidence type="ECO:0000313" key="7">
    <source>
        <dbReference type="Proteomes" id="UP000224080"/>
    </source>
</evidence>
<evidence type="ECO:0000256" key="2">
    <source>
        <dbReference type="ARBA" id="ARBA00023026"/>
    </source>
</evidence>
<dbReference type="Pfam" id="PF01476">
    <property type="entry name" value="LysM"/>
    <property type="match status" value="2"/>
</dbReference>
<feature type="domain" description="LysM" evidence="5">
    <location>
        <begin position="150"/>
        <end position="197"/>
    </location>
</feature>
<keyword evidence="7" id="KW-1185">Reference proteome</keyword>
<dbReference type="GO" id="GO:0008061">
    <property type="term" value="F:chitin binding"/>
    <property type="evidence" value="ECO:0007669"/>
    <property type="project" value="UniProtKB-KW"/>
</dbReference>
<evidence type="ECO:0000256" key="4">
    <source>
        <dbReference type="SAM" id="SignalP"/>
    </source>
</evidence>
<dbReference type="EMBL" id="PDNC01000035">
    <property type="protein sequence ID" value="PGH04789.1"/>
    <property type="molecule type" value="Genomic_DNA"/>
</dbReference>
<dbReference type="Proteomes" id="UP000224080">
    <property type="component" value="Unassembled WGS sequence"/>
</dbReference>
<feature type="region of interest" description="Disordered" evidence="3">
    <location>
        <begin position="298"/>
        <end position="324"/>
    </location>
</feature>
<evidence type="ECO:0000259" key="5">
    <source>
        <dbReference type="PROSITE" id="PS51782"/>
    </source>
</evidence>
<evidence type="ECO:0000256" key="1">
    <source>
        <dbReference type="ARBA" id="ARBA00022669"/>
    </source>
</evidence>
<feature type="domain" description="LysM" evidence="5">
    <location>
        <begin position="333"/>
        <end position="379"/>
    </location>
</feature>
<dbReference type="OrthoDB" id="4188753at2759"/>
<dbReference type="CDD" id="cd00118">
    <property type="entry name" value="LysM"/>
    <property type="match status" value="1"/>
</dbReference>
<sequence length="409" mass="45021">MNLQAALVILAALGVNGLPALAPNELQARAAIQPPGLNKEGCFPWCGPRGPPMETGKAKRQEDARWNNMLRSRRLPHPTQTPATEKRQRITEDLWPSSSPNPAKGRPPATKVNSEMGTAIFPARPTNGSFVPSRRPDGLTQPGQISSCDGWYYIEEGDTCDTITAKFNIKREQFMEWNPDVSKNCDIEPWVNFSCCVRVSGSTRVKRAEPFTLSIPTPTIPAITPPFGKGIQARQLRTLTTTVFDELVPVTLDSEGNFTPPGLKTVTVTIGPDGKPIETPKPIQGRAAQSIIHTALTLPPLFPEPTQNPKVEKQSKKPDEKPEISKRQIKCNKWWTVGTNDTCESIYKETGTSGLALVILNHDQHFDCDNLPVGKQLCIRQETPVRPVSKRSLPDVLKSAIETPMPTSM</sequence>
<dbReference type="SMART" id="SM00257">
    <property type="entry name" value="LysM"/>
    <property type="match status" value="2"/>
</dbReference>
<evidence type="ECO:0000313" key="6">
    <source>
        <dbReference type="EMBL" id="PGH04789.1"/>
    </source>
</evidence>
<dbReference type="PROSITE" id="PS51782">
    <property type="entry name" value="LYSM"/>
    <property type="match status" value="2"/>
</dbReference>
<proteinExistence type="predicted"/>